<dbReference type="PANTHER" id="PTHR33608">
    <property type="entry name" value="BLL2464 PROTEIN"/>
    <property type="match status" value="1"/>
</dbReference>
<evidence type="ECO:0000313" key="2">
    <source>
        <dbReference type="EMBL" id="SJZ31048.1"/>
    </source>
</evidence>
<feature type="domain" description="DUF58" evidence="1">
    <location>
        <begin position="49"/>
        <end position="256"/>
    </location>
</feature>
<protein>
    <recommendedName>
        <fullName evidence="1">DUF58 domain-containing protein</fullName>
    </recommendedName>
</protein>
<organism evidence="2 3">
    <name type="scientific">Treponema porcinum</name>
    <dbReference type="NCBI Taxonomy" id="261392"/>
    <lineage>
        <taxon>Bacteria</taxon>
        <taxon>Pseudomonadati</taxon>
        <taxon>Spirochaetota</taxon>
        <taxon>Spirochaetia</taxon>
        <taxon>Spirochaetales</taxon>
        <taxon>Treponemataceae</taxon>
        <taxon>Treponema</taxon>
    </lineage>
</organism>
<dbReference type="InterPro" id="IPR036465">
    <property type="entry name" value="vWFA_dom_sf"/>
</dbReference>
<keyword evidence="3" id="KW-1185">Reference proteome</keyword>
<evidence type="ECO:0000259" key="1">
    <source>
        <dbReference type="Pfam" id="PF01882"/>
    </source>
</evidence>
<dbReference type="GeneID" id="78315888"/>
<gene>
    <name evidence="2" type="ORF">SAMN02745149_00571</name>
</gene>
<dbReference type="SUPFAM" id="SSF53300">
    <property type="entry name" value="vWA-like"/>
    <property type="match status" value="1"/>
</dbReference>
<dbReference type="Gene3D" id="3.40.50.410">
    <property type="entry name" value="von Willebrand factor, type A domain"/>
    <property type="match status" value="1"/>
</dbReference>
<dbReference type="EMBL" id="FUWG01000003">
    <property type="protein sequence ID" value="SJZ31048.1"/>
    <property type="molecule type" value="Genomic_DNA"/>
</dbReference>
<dbReference type="AlphaFoldDB" id="A0A1T4JLQ0"/>
<dbReference type="OrthoDB" id="9776116at2"/>
<dbReference type="RefSeq" id="WP_078932489.1">
    <property type="nucleotide sequence ID" value="NZ_FUWG01000003.1"/>
</dbReference>
<evidence type="ECO:0000313" key="3">
    <source>
        <dbReference type="Proteomes" id="UP000190423"/>
    </source>
</evidence>
<dbReference type="Pfam" id="PF01882">
    <property type="entry name" value="DUF58"/>
    <property type="match status" value="1"/>
</dbReference>
<reference evidence="2 3" key="1">
    <citation type="submission" date="2017-02" db="EMBL/GenBank/DDBJ databases">
        <authorList>
            <person name="Peterson S.W."/>
        </authorList>
    </citation>
    <scope>NUCLEOTIDE SEQUENCE [LARGE SCALE GENOMIC DNA]</scope>
    <source>
        <strain evidence="2 3">ATCC BAA-908</strain>
    </source>
</reference>
<name>A0A1T4JLQ0_TREPO</name>
<dbReference type="STRING" id="261392.SAMN02745149_00571"/>
<proteinExistence type="predicted"/>
<dbReference type="Proteomes" id="UP000190423">
    <property type="component" value="Unassembled WGS sequence"/>
</dbReference>
<sequence>MQKLLSGSYESLSKKASVLRISSGVLADSLKSGGFKSLYRGQGIEFSGVREYLRGDDVRSIDWNVTARMGRPFVKLFEEERELQMFLIVDRSASMFTGSKGRVKYEAAAETAAALAVAAEINDSPVGAVFFDGEIHFSCVPESGRTQTMLLLSRLDEAECRANGSVLGNAIAGAVKMLRKHSLVFIISDFRSSGWEEPFKLLAQKNDVAAIRITDPSEIELPEIGAVPFTDVETGKRVVMATNNASFKSAWRENFRYRTERLNDFCIRNGAGFVSISTEEDCIRMLSRFFATKGRTGR</sequence>
<dbReference type="PANTHER" id="PTHR33608:SF6">
    <property type="entry name" value="BLL2464 PROTEIN"/>
    <property type="match status" value="1"/>
</dbReference>
<accession>A0A1T4JLQ0</accession>
<dbReference type="InterPro" id="IPR002881">
    <property type="entry name" value="DUF58"/>
</dbReference>